<evidence type="ECO:0000256" key="4">
    <source>
        <dbReference type="ARBA" id="ARBA00022679"/>
    </source>
</evidence>
<dbReference type="OrthoDB" id="21204at2759"/>
<dbReference type="EMBL" id="MCOG01000103">
    <property type="protein sequence ID" value="ORY47958.1"/>
    <property type="molecule type" value="Genomic_DNA"/>
</dbReference>
<dbReference type="Gene3D" id="1.20.1390.10">
    <property type="entry name" value="PWI domain"/>
    <property type="match status" value="1"/>
</dbReference>
<protein>
    <recommendedName>
        <fullName evidence="2">RING-type E3 ubiquitin transferase</fullName>
        <ecNumber evidence="2">2.3.2.27</ecNumber>
    </recommendedName>
</protein>
<dbReference type="EC" id="2.3.2.27" evidence="2"/>
<dbReference type="STRING" id="1754190.A0A1Y2CLQ7"/>
<feature type="non-terminal residue" evidence="8">
    <location>
        <position position="144"/>
    </location>
</feature>
<dbReference type="InterPro" id="IPR036483">
    <property type="entry name" value="PWI_dom_sf"/>
</dbReference>
<dbReference type="GO" id="GO:0006397">
    <property type="term" value="P:mRNA processing"/>
    <property type="evidence" value="ECO:0007669"/>
    <property type="project" value="UniProtKB-KW"/>
</dbReference>
<comment type="caution">
    <text evidence="8">The sequence shown here is derived from an EMBL/GenBank/DDBJ whole genome shotgun (WGS) entry which is preliminary data.</text>
</comment>
<evidence type="ECO:0000313" key="9">
    <source>
        <dbReference type="Proteomes" id="UP000193920"/>
    </source>
</evidence>
<feature type="domain" description="PWI" evidence="7">
    <location>
        <begin position="50"/>
        <end position="107"/>
    </location>
</feature>
<keyword evidence="3" id="KW-0507">mRNA processing</keyword>
<dbReference type="GO" id="GO:0000209">
    <property type="term" value="P:protein polyubiquitination"/>
    <property type="evidence" value="ECO:0007669"/>
    <property type="project" value="TreeGrafter"/>
</dbReference>
<evidence type="ECO:0000256" key="6">
    <source>
        <dbReference type="ARBA" id="ARBA00023163"/>
    </source>
</evidence>
<sequence length="144" mass="17350">MNLKYIYNIVQYKVYRQGLYSKQTEKYKVLKENQTFIDYFSKNKAKFNRIIPWIERDLKAILHTQDIGIIRDFILSVLKTYDLNSEEAKIQIAPFLTTKTNHFIHELKCFINSPFNIKAYDRQNLFEKKSEHKIPLEAVTNYYL</sequence>
<dbReference type="AlphaFoldDB" id="A0A1Y2CLQ7"/>
<evidence type="ECO:0000256" key="5">
    <source>
        <dbReference type="ARBA" id="ARBA00023015"/>
    </source>
</evidence>
<reference evidence="8 9" key="1">
    <citation type="submission" date="2016-08" db="EMBL/GenBank/DDBJ databases">
        <title>A Parts List for Fungal Cellulosomes Revealed by Comparative Genomics.</title>
        <authorList>
            <consortium name="DOE Joint Genome Institute"/>
            <person name="Haitjema C.H."/>
            <person name="Gilmore S.P."/>
            <person name="Henske J.K."/>
            <person name="Solomon K.V."/>
            <person name="De Groot R."/>
            <person name="Kuo A."/>
            <person name="Mondo S.J."/>
            <person name="Salamov A.A."/>
            <person name="Labutti K."/>
            <person name="Zhao Z."/>
            <person name="Chiniquy J."/>
            <person name="Barry K."/>
            <person name="Brewer H.M."/>
            <person name="Purvine S.O."/>
            <person name="Wright A.T."/>
            <person name="Boxma B."/>
            <person name="Van Alen T."/>
            <person name="Hackstein J.H."/>
            <person name="Baker S.E."/>
            <person name="Grigoriev I.V."/>
            <person name="O'Malley M.A."/>
        </authorList>
    </citation>
    <scope>NUCLEOTIDE SEQUENCE [LARGE SCALE GENOMIC DNA]</scope>
    <source>
        <strain evidence="8 9">G1</strain>
    </source>
</reference>
<gene>
    <name evidence="8" type="ORF">LY90DRAFT_671109</name>
</gene>
<keyword evidence="6" id="KW-0804">Transcription</keyword>
<dbReference type="InterPro" id="IPR002483">
    <property type="entry name" value="PWI_dom"/>
</dbReference>
<proteinExistence type="predicted"/>
<evidence type="ECO:0000256" key="2">
    <source>
        <dbReference type="ARBA" id="ARBA00012483"/>
    </source>
</evidence>
<name>A0A1Y2CLQ7_9FUNG</name>
<comment type="catalytic activity">
    <reaction evidence="1">
        <text>S-ubiquitinyl-[E2 ubiquitin-conjugating enzyme]-L-cysteine + [acceptor protein]-L-lysine = [E2 ubiquitin-conjugating enzyme]-L-cysteine + N(6)-ubiquitinyl-[acceptor protein]-L-lysine.</text>
        <dbReference type="EC" id="2.3.2.27"/>
    </reaction>
</comment>
<keyword evidence="9" id="KW-1185">Reference proteome</keyword>
<dbReference type="PANTHER" id="PTHR46077">
    <property type="entry name" value="E3 UBIQUITIN-PROTEIN LIGASE TOPORS"/>
    <property type="match status" value="1"/>
</dbReference>
<evidence type="ECO:0000256" key="1">
    <source>
        <dbReference type="ARBA" id="ARBA00000900"/>
    </source>
</evidence>
<organism evidence="8 9">
    <name type="scientific">Neocallimastix californiae</name>
    <dbReference type="NCBI Taxonomy" id="1754190"/>
    <lineage>
        <taxon>Eukaryota</taxon>
        <taxon>Fungi</taxon>
        <taxon>Fungi incertae sedis</taxon>
        <taxon>Chytridiomycota</taxon>
        <taxon>Chytridiomycota incertae sedis</taxon>
        <taxon>Neocallimastigomycetes</taxon>
        <taxon>Neocallimastigales</taxon>
        <taxon>Neocallimastigaceae</taxon>
        <taxon>Neocallimastix</taxon>
    </lineage>
</organism>
<dbReference type="Pfam" id="PF01480">
    <property type="entry name" value="PWI"/>
    <property type="match status" value="1"/>
</dbReference>
<evidence type="ECO:0000313" key="8">
    <source>
        <dbReference type="EMBL" id="ORY47958.1"/>
    </source>
</evidence>
<dbReference type="Proteomes" id="UP000193920">
    <property type="component" value="Unassembled WGS sequence"/>
</dbReference>
<dbReference type="GO" id="GO:0061630">
    <property type="term" value="F:ubiquitin protein ligase activity"/>
    <property type="evidence" value="ECO:0007669"/>
    <property type="project" value="UniProtKB-EC"/>
</dbReference>
<dbReference type="PANTHER" id="PTHR46077:SF1">
    <property type="entry name" value="TOP1 BINDING ARGININE_SERINE RICH PROTEIN, E3 UBIQUITIN LIGASE"/>
    <property type="match status" value="1"/>
</dbReference>
<evidence type="ECO:0000259" key="7">
    <source>
        <dbReference type="Pfam" id="PF01480"/>
    </source>
</evidence>
<keyword evidence="5" id="KW-0805">Transcription regulation</keyword>
<evidence type="ECO:0000256" key="3">
    <source>
        <dbReference type="ARBA" id="ARBA00022664"/>
    </source>
</evidence>
<dbReference type="SUPFAM" id="SSF101233">
    <property type="entry name" value="PWI domain"/>
    <property type="match status" value="1"/>
</dbReference>
<accession>A0A1Y2CLQ7</accession>
<dbReference type="GO" id="GO:0006513">
    <property type="term" value="P:protein monoubiquitination"/>
    <property type="evidence" value="ECO:0007669"/>
    <property type="project" value="TreeGrafter"/>
</dbReference>
<keyword evidence="4" id="KW-0808">Transferase</keyword>